<evidence type="ECO:0000313" key="6">
    <source>
        <dbReference type="Proteomes" id="UP000504607"/>
    </source>
</evidence>
<evidence type="ECO:0000256" key="5">
    <source>
        <dbReference type="SAM" id="Phobius"/>
    </source>
</evidence>
<evidence type="ECO:0000256" key="1">
    <source>
        <dbReference type="ARBA" id="ARBA00004141"/>
    </source>
</evidence>
<dbReference type="PANTHER" id="PTHR14110">
    <property type="entry name" value="MITOCHONDRIAL IMPORT INNER MEMBRANE TRANSLOCASE SUBUNIT TIM22"/>
    <property type="match status" value="1"/>
</dbReference>
<keyword evidence="6" id="KW-1185">Reference proteome</keyword>
<dbReference type="FunCoup" id="A0A6I9QTG8">
    <property type="interactions" value="2549"/>
</dbReference>
<keyword evidence="2 5" id="KW-0812">Transmembrane</keyword>
<dbReference type="GO" id="GO:0008320">
    <property type="term" value="F:protein transmembrane transporter activity"/>
    <property type="evidence" value="ECO:0007669"/>
    <property type="project" value="TreeGrafter"/>
</dbReference>
<proteinExistence type="predicted"/>
<organism evidence="6 7">
    <name type="scientific">Elaeis guineensis var. tenera</name>
    <name type="common">Oil palm</name>
    <dbReference type="NCBI Taxonomy" id="51953"/>
    <lineage>
        <taxon>Eukaryota</taxon>
        <taxon>Viridiplantae</taxon>
        <taxon>Streptophyta</taxon>
        <taxon>Embryophyta</taxon>
        <taxon>Tracheophyta</taxon>
        <taxon>Spermatophyta</taxon>
        <taxon>Magnoliopsida</taxon>
        <taxon>Liliopsida</taxon>
        <taxon>Arecaceae</taxon>
        <taxon>Arecoideae</taxon>
        <taxon>Cocoseae</taxon>
        <taxon>Elaeidinae</taxon>
        <taxon>Elaeis</taxon>
    </lineage>
</organism>
<evidence type="ECO:0000256" key="3">
    <source>
        <dbReference type="ARBA" id="ARBA00022989"/>
    </source>
</evidence>
<protein>
    <submittedName>
        <fullName evidence="7">Uncharacterized protein LOC105038856</fullName>
    </submittedName>
</protein>
<dbReference type="GO" id="GO:0045039">
    <property type="term" value="P:protein insertion into mitochondrial inner membrane"/>
    <property type="evidence" value="ECO:0007669"/>
    <property type="project" value="InterPro"/>
</dbReference>
<accession>A0A6I9QTG8</accession>
<dbReference type="Proteomes" id="UP000504607">
    <property type="component" value="Chromosome 2"/>
</dbReference>
<evidence type="ECO:0000313" key="7">
    <source>
        <dbReference type="RefSeq" id="XP_010913069.1"/>
    </source>
</evidence>
<reference evidence="7" key="1">
    <citation type="submission" date="2025-08" db="UniProtKB">
        <authorList>
            <consortium name="RefSeq"/>
        </authorList>
    </citation>
    <scope>IDENTIFICATION</scope>
</reference>
<dbReference type="GeneID" id="105038856"/>
<dbReference type="InParanoid" id="A0A6I9QTG8"/>
<dbReference type="AlphaFoldDB" id="A0A6I9QTG8"/>
<dbReference type="PANTHER" id="PTHR14110:SF10">
    <property type="entry name" value="OS04G0376100 PROTEIN"/>
    <property type="match status" value="1"/>
</dbReference>
<dbReference type="RefSeq" id="XP_010913069.1">
    <property type="nucleotide sequence ID" value="XM_010914767.2"/>
</dbReference>
<keyword evidence="4 5" id="KW-0472">Membrane</keyword>
<feature type="transmembrane region" description="Helical" evidence="5">
    <location>
        <begin position="20"/>
        <end position="37"/>
    </location>
</feature>
<evidence type="ECO:0000256" key="2">
    <source>
        <dbReference type="ARBA" id="ARBA00022692"/>
    </source>
</evidence>
<dbReference type="OrthoDB" id="1913277at2759"/>
<evidence type="ECO:0000256" key="4">
    <source>
        <dbReference type="ARBA" id="ARBA00023136"/>
    </source>
</evidence>
<dbReference type="GO" id="GO:0030943">
    <property type="term" value="F:mitochondrion targeting sequence binding"/>
    <property type="evidence" value="ECO:0007669"/>
    <property type="project" value="TreeGrafter"/>
</dbReference>
<gene>
    <name evidence="7" type="primary">LOC105038856</name>
</gene>
<keyword evidence="3 5" id="KW-1133">Transmembrane helix</keyword>
<dbReference type="KEGG" id="egu:105038856"/>
<comment type="subcellular location">
    <subcellularLocation>
        <location evidence="1">Membrane</location>
        <topology evidence="1">Multi-pass membrane protein</topology>
    </subcellularLocation>
</comment>
<sequence length="188" mass="20141">MASEGSTPRSRPSDGWKERIIIPTILAGVVGGGAGLISKHRKALGVPNVVASYAANLAIVTGCYCGAREVARDARASEPDDLINSVVGGMASGALLGRLQGGQFGAVRYALLFAAAGTALDFTTLQIRPYFHRFKDAAFGENSKSSWWSLPEWSPIQVLDEEALAAKRAREQQLYAQRTFGKLNKEES</sequence>
<dbReference type="GO" id="GO:0042721">
    <property type="term" value="C:TIM22 mitochondrial import inner membrane insertion complex"/>
    <property type="evidence" value="ECO:0007669"/>
    <property type="project" value="InterPro"/>
</dbReference>
<name>A0A6I9QTG8_ELAGV</name>
<dbReference type="InterPro" id="IPR039175">
    <property type="entry name" value="TIM22"/>
</dbReference>